<keyword evidence="1" id="KW-0378">Hydrolase</keyword>
<evidence type="ECO:0000313" key="2">
    <source>
        <dbReference type="Proteomes" id="UP000448867"/>
    </source>
</evidence>
<sequence length="110" mass="12964">MASEKNTYYVSVGSREISQFSNVSPWDFKIIATDEEITKLREYFDQEYSSDWQGFWRAHVPYLEYHDDPQNDAVDSTNLLIYQMIYDLGDEEAKNHIRSLGLLKENVEKS</sequence>
<name>A0A7X2M050_9BACI</name>
<protein>
    <submittedName>
        <fullName evidence="1">Hydrolase</fullName>
    </submittedName>
</protein>
<dbReference type="GO" id="GO:0016787">
    <property type="term" value="F:hydrolase activity"/>
    <property type="evidence" value="ECO:0007669"/>
    <property type="project" value="UniProtKB-KW"/>
</dbReference>
<dbReference type="EMBL" id="WKKI01000015">
    <property type="protein sequence ID" value="MRX72394.1"/>
    <property type="molecule type" value="Genomic_DNA"/>
</dbReference>
<dbReference type="AlphaFoldDB" id="A0A7X2M050"/>
<accession>A0A7X2M050</accession>
<dbReference type="OrthoDB" id="2706506at2"/>
<comment type="caution">
    <text evidence="1">The sequence shown here is derived from an EMBL/GenBank/DDBJ whole genome shotgun (WGS) entry which is preliminary data.</text>
</comment>
<gene>
    <name evidence="1" type="ORF">GJU40_09550</name>
</gene>
<reference evidence="1 2" key="1">
    <citation type="submission" date="2019-11" db="EMBL/GenBank/DDBJ databases">
        <title>Bacillus lacus genome.</title>
        <authorList>
            <person name="Allen C.J."/>
            <person name="Newman J.D."/>
        </authorList>
    </citation>
    <scope>NUCLEOTIDE SEQUENCE [LARGE SCALE GENOMIC DNA]</scope>
    <source>
        <strain evidence="1 2">KCTC 33946</strain>
    </source>
</reference>
<proteinExistence type="predicted"/>
<dbReference type="RefSeq" id="WP_154307557.1">
    <property type="nucleotide sequence ID" value="NZ_WKKI01000015.1"/>
</dbReference>
<keyword evidence="2" id="KW-1185">Reference proteome</keyword>
<evidence type="ECO:0000313" key="1">
    <source>
        <dbReference type="EMBL" id="MRX72394.1"/>
    </source>
</evidence>
<dbReference type="Proteomes" id="UP000448867">
    <property type="component" value="Unassembled WGS sequence"/>
</dbReference>
<organism evidence="1 2">
    <name type="scientific">Metabacillus lacus</name>
    <dbReference type="NCBI Taxonomy" id="1983721"/>
    <lineage>
        <taxon>Bacteria</taxon>
        <taxon>Bacillati</taxon>
        <taxon>Bacillota</taxon>
        <taxon>Bacilli</taxon>
        <taxon>Bacillales</taxon>
        <taxon>Bacillaceae</taxon>
        <taxon>Metabacillus</taxon>
    </lineage>
</organism>